<sequence>MVKFSIVCSSNQNRSMAAHALFKQRGLSVSSYGTGSKVRLPGPSIHQPKVYDFEIPYDIMYQELRATNQRLYTDNGVLELLERNRSVKLAPERFQDAKERHEIIITCEERCFDAVCEDIILKNGSANLAVHIINIEIMDTIEDSAEGSKLILNLALKIQNLSDLSSEIEPLLERFQSFGMRKILHTVALT</sequence>
<evidence type="ECO:0000313" key="2">
    <source>
        <dbReference type="Proteomes" id="UP001165960"/>
    </source>
</evidence>
<dbReference type="EMBL" id="QTSX02005720">
    <property type="protein sequence ID" value="KAJ9058498.1"/>
    <property type="molecule type" value="Genomic_DNA"/>
</dbReference>
<comment type="caution">
    <text evidence="1">The sequence shown here is derived from an EMBL/GenBank/DDBJ whole genome shotgun (WGS) entry which is preliminary data.</text>
</comment>
<evidence type="ECO:0000313" key="1">
    <source>
        <dbReference type="EMBL" id="KAJ9058498.1"/>
    </source>
</evidence>
<gene>
    <name evidence="1" type="primary">SSU72_1</name>
    <name evidence="1" type="ORF">DSO57_1011649</name>
</gene>
<proteinExistence type="predicted"/>
<name>A0ACC2S876_9FUNG</name>
<reference evidence="1" key="1">
    <citation type="submission" date="2022-04" db="EMBL/GenBank/DDBJ databases">
        <title>Genome of the entomopathogenic fungus Entomophthora muscae.</title>
        <authorList>
            <person name="Elya C."/>
            <person name="Lovett B.R."/>
            <person name="Lee E."/>
            <person name="Macias A.M."/>
            <person name="Hajek A.E."/>
            <person name="De Bivort B.L."/>
            <person name="Kasson M.T."/>
            <person name="De Fine Licht H.H."/>
            <person name="Stajich J.E."/>
        </authorList>
    </citation>
    <scope>NUCLEOTIDE SEQUENCE</scope>
    <source>
        <strain evidence="1">Berkeley</strain>
    </source>
</reference>
<organism evidence="1 2">
    <name type="scientific">Entomophthora muscae</name>
    <dbReference type="NCBI Taxonomy" id="34485"/>
    <lineage>
        <taxon>Eukaryota</taxon>
        <taxon>Fungi</taxon>
        <taxon>Fungi incertae sedis</taxon>
        <taxon>Zoopagomycota</taxon>
        <taxon>Entomophthoromycotina</taxon>
        <taxon>Entomophthoromycetes</taxon>
        <taxon>Entomophthorales</taxon>
        <taxon>Entomophthoraceae</taxon>
        <taxon>Entomophthora</taxon>
    </lineage>
</organism>
<keyword evidence="2" id="KW-1185">Reference proteome</keyword>
<protein>
    <submittedName>
        <fullName evidence="1">RNA polymerase II subunit A C-terminal domain phosphatase</fullName>
        <ecNumber evidence="1">3.1.3.16</ecNumber>
    </submittedName>
</protein>
<dbReference type="EC" id="3.1.3.16" evidence="1"/>
<keyword evidence="1" id="KW-0378">Hydrolase</keyword>
<accession>A0ACC2S876</accession>
<dbReference type="Proteomes" id="UP001165960">
    <property type="component" value="Unassembled WGS sequence"/>
</dbReference>